<accession>A0A1B1UED7</accession>
<dbReference type="SUPFAM" id="SSF55729">
    <property type="entry name" value="Acyl-CoA N-acyltransferases (Nat)"/>
    <property type="match status" value="1"/>
</dbReference>
<evidence type="ECO:0000313" key="3">
    <source>
        <dbReference type="Proteomes" id="UP000092839"/>
    </source>
</evidence>
<dbReference type="Pfam" id="PF00583">
    <property type="entry name" value="Acetyltransf_1"/>
    <property type="match status" value="1"/>
</dbReference>
<name>A0A1B1UED7_9BRAD</name>
<dbReference type="AlphaFoldDB" id="A0A1B1UED7"/>
<dbReference type="InterPro" id="IPR052729">
    <property type="entry name" value="Acyl/Acetyltrans_Enzymes"/>
</dbReference>
<dbReference type="EMBL" id="CP016428">
    <property type="protein sequence ID" value="ANW01123.1"/>
    <property type="molecule type" value="Genomic_DNA"/>
</dbReference>
<dbReference type="Pfam" id="PF18014">
    <property type="entry name" value="Acetyltransf_18"/>
    <property type="match status" value="1"/>
</dbReference>
<organism evidence="2 3">
    <name type="scientific">Bradyrhizobium icense</name>
    <dbReference type="NCBI Taxonomy" id="1274631"/>
    <lineage>
        <taxon>Bacteria</taxon>
        <taxon>Pseudomonadati</taxon>
        <taxon>Pseudomonadota</taxon>
        <taxon>Alphaproteobacteria</taxon>
        <taxon>Hyphomicrobiales</taxon>
        <taxon>Nitrobacteraceae</taxon>
        <taxon>Bradyrhizobium</taxon>
    </lineage>
</organism>
<keyword evidence="2" id="KW-0808">Transferase</keyword>
<dbReference type="InterPro" id="IPR000182">
    <property type="entry name" value="GNAT_dom"/>
</dbReference>
<dbReference type="KEGG" id="bic:LMTR13_14000"/>
<dbReference type="PANTHER" id="PTHR47237:SF2">
    <property type="entry name" value="BLL4206 PROTEIN"/>
    <property type="match status" value="1"/>
</dbReference>
<evidence type="ECO:0000259" key="1">
    <source>
        <dbReference type="PROSITE" id="PS51186"/>
    </source>
</evidence>
<dbReference type="Gene3D" id="3.40.630.30">
    <property type="match status" value="1"/>
</dbReference>
<dbReference type="Gene3D" id="3.40.630.90">
    <property type="match status" value="1"/>
</dbReference>
<evidence type="ECO:0000313" key="2">
    <source>
        <dbReference type="EMBL" id="ANW01123.1"/>
    </source>
</evidence>
<keyword evidence="3" id="KW-1185">Reference proteome</keyword>
<sequence length="298" mass="32891">MKPSDSVQIDAFVASIRNINDVGLSHLHALSIAVGWPHRAEDWQFLRQVGLGIVALDEIERPIGSAMWFPYGEDVATIGMVITSPRLQTNGTAQWLMQHVLGETRGRNLRLNATRAAQRLYLSLDFQPEKTVYQRQGTVRLSVATREREVNGVVRQLQDQDVPAVVARDALAFGVSRQAVISALFAHSSAYGLFREDKLCAFALCRPFGRGHVVGPVVAANDEDAIAVVRPHVLEHDGMFLRLDTHRESGDFVAFLMENGLSVFDTMLTMSFGKRLADFVPDEANPPVTYALASHTLG</sequence>
<protein>
    <submittedName>
        <fullName evidence="2">GNAT family acetyltransferase</fullName>
    </submittedName>
</protein>
<dbReference type="PROSITE" id="PS51186">
    <property type="entry name" value="GNAT"/>
    <property type="match status" value="1"/>
</dbReference>
<dbReference type="Proteomes" id="UP000092839">
    <property type="component" value="Chromosome"/>
</dbReference>
<dbReference type="RefSeq" id="WP_065728391.1">
    <property type="nucleotide sequence ID" value="NZ_CP016428.1"/>
</dbReference>
<feature type="domain" description="N-acetyltransferase" evidence="1">
    <location>
        <begin position="14"/>
        <end position="146"/>
    </location>
</feature>
<dbReference type="InterPro" id="IPR016181">
    <property type="entry name" value="Acyl_CoA_acyltransferase"/>
</dbReference>
<proteinExistence type="predicted"/>
<gene>
    <name evidence="2" type="ORF">LMTR13_14000</name>
</gene>
<reference evidence="2 3" key="1">
    <citation type="submission" date="2016-07" db="EMBL/GenBank/DDBJ databases">
        <title>Complete genome sequence of Bradyrhizobium icense LMTR 13T, a potential inoculant strain isolated from lima bean (Phaseolus lunatus) in Peru.</title>
        <authorList>
            <person name="Ormeno-Orrillo E."/>
            <person name="Duran D."/>
            <person name="Rogel M.A."/>
            <person name="Rey L."/>
            <person name="Imperial J."/>
            <person name="Ruiz-Argueso T."/>
            <person name="Martinez-Romero E."/>
        </authorList>
    </citation>
    <scope>NUCLEOTIDE SEQUENCE [LARGE SCALE GENOMIC DNA]</scope>
    <source>
        <strain evidence="2 3">LMTR 13</strain>
    </source>
</reference>
<dbReference type="STRING" id="1274631.LMTR13_14000"/>
<dbReference type="GO" id="GO:0016747">
    <property type="term" value="F:acyltransferase activity, transferring groups other than amino-acyl groups"/>
    <property type="evidence" value="ECO:0007669"/>
    <property type="project" value="InterPro"/>
</dbReference>
<dbReference type="PANTHER" id="PTHR47237">
    <property type="entry name" value="SLL0310 PROTEIN"/>
    <property type="match status" value="1"/>
</dbReference>
<dbReference type="InterPro" id="IPR041496">
    <property type="entry name" value="YitH/HolE_GNAT"/>
</dbReference>